<dbReference type="RefSeq" id="WP_150521418.1">
    <property type="nucleotide sequence ID" value="NZ_CP023701.1"/>
</dbReference>
<feature type="region of interest" description="Disordered" evidence="1">
    <location>
        <begin position="1377"/>
        <end position="1417"/>
    </location>
</feature>
<name>A0A5P2UTG0_9ACTN</name>
<feature type="compositionally biased region" description="Pro residues" evidence="1">
    <location>
        <begin position="1383"/>
        <end position="1396"/>
    </location>
</feature>
<feature type="compositionally biased region" description="Polar residues" evidence="1">
    <location>
        <begin position="723"/>
        <end position="735"/>
    </location>
</feature>
<keyword evidence="3" id="KW-1185">Reference proteome</keyword>
<evidence type="ECO:0000313" key="3">
    <source>
        <dbReference type="Proteomes" id="UP000326831"/>
    </source>
</evidence>
<dbReference type="KEGG" id="ssub:CP968_32845"/>
<evidence type="ECO:0008006" key="4">
    <source>
        <dbReference type="Google" id="ProtNLM"/>
    </source>
</evidence>
<feature type="region of interest" description="Disordered" evidence="1">
    <location>
        <begin position="716"/>
        <end position="735"/>
    </location>
</feature>
<feature type="region of interest" description="Disordered" evidence="1">
    <location>
        <begin position="1240"/>
        <end position="1259"/>
    </location>
</feature>
<accession>A0A5P2UTG0</accession>
<dbReference type="EMBL" id="CP023701">
    <property type="protein sequence ID" value="QEU82413.1"/>
    <property type="molecule type" value="Genomic_DNA"/>
</dbReference>
<reference evidence="2 3" key="1">
    <citation type="submission" date="2017-09" db="EMBL/GenBank/DDBJ databases">
        <authorList>
            <person name="Lee N."/>
            <person name="Cho B.-K."/>
        </authorList>
    </citation>
    <scope>NUCLEOTIDE SEQUENCE [LARGE SCALE GENOMIC DNA]</scope>
    <source>
        <strain evidence="2 3">ATCC 27467</strain>
    </source>
</reference>
<dbReference type="OrthoDB" id="1215854at2"/>
<gene>
    <name evidence="2" type="ORF">CP968_32845</name>
</gene>
<feature type="compositionally biased region" description="Low complexity" evidence="1">
    <location>
        <begin position="1894"/>
        <end position="1919"/>
    </location>
</feature>
<organism evidence="2 3">
    <name type="scientific">Streptomyces subrutilus</name>
    <dbReference type="NCBI Taxonomy" id="36818"/>
    <lineage>
        <taxon>Bacteria</taxon>
        <taxon>Bacillati</taxon>
        <taxon>Actinomycetota</taxon>
        <taxon>Actinomycetes</taxon>
        <taxon>Kitasatosporales</taxon>
        <taxon>Streptomycetaceae</taxon>
        <taxon>Streptomyces</taxon>
    </lineage>
</organism>
<sequence>MEELLSQPATFGQSSVILRGTGLITAEAEALLLRDPSLRPRTPAPGSPAGAGPVADLRAALRQRPRALIGGLDFPYTNAAGEARVLHVTARHYGNWERFADTYGSPTKIDTMDRATVQAGRNSSVQSTTQIGLGGPFLGPSSAAAFGGFGRLALRGGFGTKVGYGLADQAGAQAETRTLDGSHVYLDDLHLTLRVTDADGRPITEDPPPGTAGPARAAQSAFAVRDGLALRLPDSAVRPSQPGRTPRTIAMDHETQYRLVRTEGFGPVSGIRDWAAARIGAAPGSSAHRELDAFFSGDSFQRHARMLAAGRLTTAPLFADDRRRTPLGVFVVERVVPVRATLVTETSDAELRDIATSTVRNDRSLTRTANMGIDGVLGPAFNFLDLGGSTLNLRLQFGPAFRHLYSVSRTTALGGSGGLKTSGQVKGAATGLYLVRKTVYVRHAGSGEPARRFQTWSLDRMTRTEARRLAGWDDGTTLPLRHGLPEPHAPAYLTPDHPPTLGMHRVEEFAHADGRRTREADGRPRTLPDEFADTVLASLARTHPGMVAPLDALAPPVRRGLLARVRAATGSATALGPARPTPHHGGDDAYQTALSNTLTVLSALSHLSLAAGLEALVTTGIRIRLTEPGTFGQGHRFVWVHGELTNRRYEGRQDDLRLRHSAPGAQRLDGQESRKRTTGGGADVHLAFRDPDPGAGEAVGAPDNAGVLSLGWRSTVQHDSESGHGSTAANEPMSVSTKPSHLYRYDLALSVSHGGYWRFRGVLRGIATLGLLGTQPFVFRSPRTPLIGAGPHGPAPHGAPVTGQVLISVPDRHAPAVDPHRPGAPNPYRSPGGAPAVTAMTPSRAHALATGKPAATDGADDPDRADRRGDRLFRALQQHAFLTVSVLVPPALTDAVAHVAHTASGGSWQFDYEGAPAHEAVLRAFQPQYATANFDQSSGPLGFALAGLMGKPPYGTLWGTFRHHTAVRGVHALTGPFEMDTEMVLASATQASGKTGRSITHSFGGQLTYAKPHAHARGPLGAYGFAANPWSLSAQHTRTLTRGIVADLNLKSFGHQVLVTGTVEHRTAMVSSMLGTTAARLPFVPSSLAGAAGAVVTVPGGWLAHVPEKSAHLLGLLDDGMGDVPRYTAKSWSPQPWTHGNSFGAYPVNSLDPTDVLSAFQAEVRGLGLDDDAREDIRRHVTSRVLRALHRELTGTGTSAPSRTGGWGWGGARIGSRRARVRVELLPGTPVLELLDHGTEMEENRRAVETSQEGAESTSGRDIGVLVGESVYTGDPTAVASGPSYTETGTSRRSVSTAVTASTSTTYRAAATEPHAETTTPYRLRLTLEFDDAPETSAPPGADSGPGPARTALHRFTGTRRITTTGDIGDLREHVPLSLMAPDPDPADPAPDPRLAPPDLTVTAPPRSGPRPELLGPDTRLADGTTGPFAFPENGFHVRRIVGLQHVREAGRRAIAESYGIDLADLDDTGVTPARRAELLRRTAGTALTRPGGGAAQTLEDGTTDTALSTFYEQALTPTGYEVPGLTHRNPAGTDSARLSLHAKPDFSRAVLLTVADGKKLEVLRESAEGAATSAAHENAQDSAFGGGVAIRSEETGLNPLGASATGPHAADGDGAPVGAERLSSLNVKPKTGRAFLFAVPTDWLSVAEVHRGIKDSGLGRFLAGAFGHAPRGPRSVSSRTYALAWIRDDVARELGLVDDTTFPARVSAAWDAVGGAAKAWTGADQAYWKKRRASAGLREAREAARAALGPARTAAEAAARRLAPHLDAAEAADTALTAAEAAAARDRAAADALDTAADALDAAAAALRRTEADAAAVGRRTRAAEATAREALDALNGWAALPGDGPDPATVHRAEDALATARRTGTALRDTAARQTAAARVLHDTATTRLAAAERAAAGAPASGTAPGPAPGSAADDGTGPERARSTAGLLRTGADRRLTVARDRQNAAARRLTGPVRADTAARAALARAAARSDAADRAFDTRRAELDALARTAETAAAEFHRVRAATDRLTRWHQLAATAEGRRHLAGLAEPAPVTHTAPPAPPPPAPAVRPPAPRFTPSPDGGRLTSPDHVAYTVHEVPRDGDAFFHALAEGLARTAPALLTRHGIDPADPRAPRALRRTLAARLSDPADADLLAAVAPDDTDVFTAAEIDATGPVADLAAGTPGRREFDQLGVVPYAAALDDAARAALATAQLARTGDADDDAGWDHAAADLLPVLAARTFGTDVTVVRGDGSFQTFTPGPRPGSAHLHGLVPPPPPRPHVVLVLTDRHYRLAVPDPAHPPPPPLPCSPPGRPLDEALLAALGEGDARRLLDRHRPVPVAELAGAGVTLTAGQAAHAVLLGGTLTVAELGLTPLQHLRWLLARAAGAPADTGAAALLLGIAIEVTGPDGRTHRHGPGSGPAVRLLFDGAGYAVARAAGPG</sequence>
<feature type="compositionally biased region" description="Pro residues" evidence="1">
    <location>
        <begin position="2043"/>
        <end position="2061"/>
    </location>
</feature>
<feature type="region of interest" description="Disordered" evidence="1">
    <location>
        <begin position="660"/>
        <end position="682"/>
    </location>
</feature>
<evidence type="ECO:0000313" key="2">
    <source>
        <dbReference type="EMBL" id="QEU82413.1"/>
    </source>
</evidence>
<feature type="region of interest" description="Disordered" evidence="1">
    <location>
        <begin position="1894"/>
        <end position="1936"/>
    </location>
</feature>
<feature type="region of interest" description="Disordered" evidence="1">
    <location>
        <begin position="1598"/>
        <end position="1618"/>
    </location>
</feature>
<protein>
    <recommendedName>
        <fullName evidence="4">Lonely Cys domain-containing protein</fullName>
    </recommendedName>
</protein>
<evidence type="ECO:0000256" key="1">
    <source>
        <dbReference type="SAM" id="MobiDB-lite"/>
    </source>
</evidence>
<feature type="region of interest" description="Disordered" evidence="1">
    <location>
        <begin position="816"/>
        <end position="866"/>
    </location>
</feature>
<dbReference type="Proteomes" id="UP000326831">
    <property type="component" value="Chromosome"/>
</dbReference>
<feature type="compositionally biased region" description="Polar residues" evidence="1">
    <location>
        <begin position="1249"/>
        <end position="1259"/>
    </location>
</feature>
<proteinExistence type="predicted"/>
<feature type="region of interest" description="Disordered" evidence="1">
    <location>
        <begin position="2036"/>
        <end position="2068"/>
    </location>
</feature>